<organism evidence="2 3">
    <name type="scientific">Aureitalea marina</name>
    <dbReference type="NCBI Taxonomy" id="930804"/>
    <lineage>
        <taxon>Bacteria</taxon>
        <taxon>Pseudomonadati</taxon>
        <taxon>Bacteroidota</taxon>
        <taxon>Flavobacteriia</taxon>
        <taxon>Flavobacteriales</taxon>
        <taxon>Flavobacteriaceae</taxon>
        <taxon>Aureitalea</taxon>
    </lineage>
</organism>
<reference evidence="2 3" key="1">
    <citation type="submission" date="2016-11" db="EMBL/GenBank/DDBJ databases">
        <title>Trade-off between light-utilization and light-protection in marine flavobacteria.</title>
        <authorList>
            <person name="Kumagai Y."/>
        </authorList>
    </citation>
    <scope>NUCLEOTIDE SEQUENCE [LARGE SCALE GENOMIC DNA]</scope>
    <source>
        <strain evidence="2 3">NBRC 107741</strain>
    </source>
</reference>
<keyword evidence="1" id="KW-0812">Transmembrane</keyword>
<dbReference type="PANTHER" id="PTHR36970:SF1">
    <property type="entry name" value="BESTROPHIN HOMOLOG"/>
    <property type="match status" value="1"/>
</dbReference>
<evidence type="ECO:0000313" key="2">
    <source>
        <dbReference type="EMBL" id="PQB04180.1"/>
    </source>
</evidence>
<gene>
    <name evidence="2" type="ORF">BST85_04135</name>
</gene>
<accession>A0A2S7KNK0</accession>
<evidence type="ECO:0000256" key="1">
    <source>
        <dbReference type="SAM" id="Phobius"/>
    </source>
</evidence>
<keyword evidence="1" id="KW-0472">Membrane</keyword>
<keyword evidence="3" id="KW-1185">Reference proteome</keyword>
<dbReference type="PANTHER" id="PTHR36970">
    <property type="entry name" value="UNNAMED PRODUCT"/>
    <property type="match status" value="1"/>
</dbReference>
<dbReference type="Proteomes" id="UP000239800">
    <property type="component" value="Unassembled WGS sequence"/>
</dbReference>
<dbReference type="AlphaFoldDB" id="A0A2S7KNK0"/>
<keyword evidence="1" id="KW-1133">Transmembrane helix</keyword>
<dbReference type="RefSeq" id="WP_104812106.1">
    <property type="nucleotide sequence ID" value="NZ_MQUB01000001.1"/>
</dbReference>
<feature type="transmembrane region" description="Helical" evidence="1">
    <location>
        <begin position="92"/>
        <end position="113"/>
    </location>
</feature>
<sequence length="145" mass="16613">MEHLGRYDHTIEDLDQCIDQVQNFVNEHQEELSPRSKDRILRLMRDLHDSAENLHAIPTHRIPVSLKAYCLVFIYLFPLIYAPTIINGVGNGTHPGICYLIVVLTQFILVSLYNIQGQLEYPIDNHGLDDIRLDQFVLNSNGNSS</sequence>
<proteinExistence type="predicted"/>
<feature type="transmembrane region" description="Helical" evidence="1">
    <location>
        <begin position="68"/>
        <end position="86"/>
    </location>
</feature>
<name>A0A2S7KNK0_9FLAO</name>
<protein>
    <submittedName>
        <fullName evidence="2">Uncharacterized protein</fullName>
    </submittedName>
</protein>
<dbReference type="EMBL" id="MQUB01000001">
    <property type="protein sequence ID" value="PQB04180.1"/>
    <property type="molecule type" value="Genomic_DNA"/>
</dbReference>
<evidence type="ECO:0000313" key="3">
    <source>
        <dbReference type="Proteomes" id="UP000239800"/>
    </source>
</evidence>
<comment type="caution">
    <text evidence="2">The sequence shown here is derived from an EMBL/GenBank/DDBJ whole genome shotgun (WGS) entry which is preliminary data.</text>
</comment>
<dbReference type="OrthoDB" id="977563at2"/>